<evidence type="ECO:0000256" key="2">
    <source>
        <dbReference type="ARBA" id="ARBA00022691"/>
    </source>
</evidence>
<proteinExistence type="inferred from homology"/>
<dbReference type="HAMAP" id="MF_00917">
    <property type="entry name" value="QueE"/>
    <property type="match status" value="1"/>
</dbReference>
<evidence type="ECO:0000256" key="7">
    <source>
        <dbReference type="ARBA" id="ARBA00023239"/>
    </source>
</evidence>
<reference evidence="10 11" key="2">
    <citation type="journal article" date="2016" name="Int. J. Syst. Evol. Microbiol.">
        <title>Pyrococcus kukulkanii sp. nov., a hyperthermophilic, piezophilic archaeon isolated from a deep-sea hydrothermal vent.</title>
        <authorList>
            <person name="Callac N."/>
            <person name="Oger P."/>
            <person name="Lesongeur F."/>
            <person name="Rattray J.E."/>
            <person name="Vannier P."/>
            <person name="Michoud G."/>
            <person name="Beauverger M."/>
            <person name="Gayet N."/>
            <person name="Rouxel O."/>
            <person name="Jebbar M."/>
            <person name="Godfroy A."/>
        </authorList>
    </citation>
    <scope>NUCLEOTIDE SEQUENCE [LARGE SCALE GENOMIC DNA]</scope>
    <source>
        <strain evidence="10 11">NCB100</strain>
    </source>
</reference>
<dbReference type="GO" id="GO:0000287">
    <property type="term" value="F:magnesium ion binding"/>
    <property type="evidence" value="ECO:0007669"/>
    <property type="project" value="UniProtKB-UniRule"/>
</dbReference>
<dbReference type="Pfam" id="PF04055">
    <property type="entry name" value="Radical_SAM"/>
    <property type="match status" value="1"/>
</dbReference>
<dbReference type="GO" id="GO:0016840">
    <property type="term" value="F:carbon-nitrogen lyase activity"/>
    <property type="evidence" value="ECO:0007669"/>
    <property type="project" value="UniProtKB-UniRule"/>
</dbReference>
<dbReference type="InterPro" id="IPR007197">
    <property type="entry name" value="rSAM"/>
</dbReference>
<evidence type="ECO:0000256" key="3">
    <source>
        <dbReference type="ARBA" id="ARBA00022723"/>
    </source>
</evidence>
<dbReference type="OrthoDB" id="7980at2157"/>
<comment type="cofactor">
    <cofactor evidence="8">
        <name>Mg(2+)</name>
        <dbReference type="ChEBI" id="CHEBI:18420"/>
    </cofactor>
</comment>
<comment type="pathway">
    <text evidence="8">Purine metabolism; 7-cyano-7-deazaguanine biosynthesis.</text>
</comment>
<feature type="binding site" evidence="8">
    <location>
        <position position="36"/>
    </location>
    <ligand>
        <name>[4Fe-4S] cluster</name>
        <dbReference type="ChEBI" id="CHEBI:49883"/>
        <note>4Fe-4S-S-AdoMet</note>
    </ligand>
</feature>
<dbReference type="KEGG" id="pyc:TQ32_04645"/>
<feature type="binding site" evidence="8">
    <location>
        <begin position="12"/>
        <end position="14"/>
    </location>
    <ligand>
        <name>substrate</name>
    </ligand>
</feature>
<dbReference type="AlphaFoldDB" id="A0A127BCP1"/>
<keyword evidence="3 8" id="KW-0479">Metal-binding</keyword>
<dbReference type="CDD" id="cd01335">
    <property type="entry name" value="Radical_SAM"/>
    <property type="match status" value="1"/>
</dbReference>
<comment type="catalytic activity">
    <reaction evidence="8">
        <text>6-carboxy-5,6,7,8-tetrahydropterin + H(+) = 7-carboxy-7-carbaguanine + NH4(+)</text>
        <dbReference type="Rhea" id="RHEA:27974"/>
        <dbReference type="ChEBI" id="CHEBI:15378"/>
        <dbReference type="ChEBI" id="CHEBI:28938"/>
        <dbReference type="ChEBI" id="CHEBI:61032"/>
        <dbReference type="ChEBI" id="CHEBI:61036"/>
        <dbReference type="EC" id="4.3.99.3"/>
    </reaction>
</comment>
<evidence type="ECO:0000256" key="8">
    <source>
        <dbReference type="HAMAP-Rule" id="MF_00917"/>
    </source>
</evidence>
<dbReference type="InterPro" id="IPR058240">
    <property type="entry name" value="rSAM_sf"/>
</dbReference>
<evidence type="ECO:0000256" key="4">
    <source>
        <dbReference type="ARBA" id="ARBA00022842"/>
    </source>
</evidence>
<dbReference type="STRING" id="1609559.TQ32_04645"/>
<dbReference type="EMBL" id="CP010835">
    <property type="protein sequence ID" value="AMM54975.1"/>
    <property type="molecule type" value="Genomic_DNA"/>
</dbReference>
<keyword evidence="7 8" id="KW-0456">Lyase</keyword>
<comment type="subunit">
    <text evidence="8">Homodimer.</text>
</comment>
<dbReference type="PANTHER" id="PTHR42836">
    <property type="entry name" value="7-CARBOXY-7-DEAZAGUANINE SYNTHASE"/>
    <property type="match status" value="1"/>
</dbReference>
<dbReference type="EC" id="4.3.99.3" evidence="8"/>
<dbReference type="GO" id="GO:1904047">
    <property type="term" value="F:S-adenosyl-L-methionine binding"/>
    <property type="evidence" value="ECO:0007669"/>
    <property type="project" value="UniProtKB-UniRule"/>
</dbReference>
<keyword evidence="6 8" id="KW-0411">Iron-sulfur</keyword>
<dbReference type="PANTHER" id="PTHR42836:SF1">
    <property type="entry name" value="7-CARBOXY-7-DEAZAGUANINE SYNTHASE"/>
    <property type="match status" value="1"/>
</dbReference>
<dbReference type="PIRSF" id="PIRSF000370">
    <property type="entry name" value="QueE"/>
    <property type="match status" value="1"/>
</dbReference>
<accession>A0A127BCP1</accession>
<keyword evidence="2 8" id="KW-0949">S-adenosyl-L-methionine</keyword>
<sequence>MKLVLAEVFNSWQGEGGSLPGSAFGRRQIFVRFAGCDLRCEWCDSREYIDASRVSRWRYEIEPFTGRFEYKPNPANLEDVIKAILHLDTGDIHSISYTGGEPTLQTRALRALMEKMKELGFDNFLETHGGLPEAVREVADITDYASVDIKDESAKAIKNWRELVLREVESIRILKDAGAEVYAKLVVTNETKLENVRWYAELLKGLAPLAIQPKEPIDIPMARLMDIYRVAAEVLGKKNVGLSFQVHKYLNVL</sequence>
<comment type="cofactor">
    <cofactor evidence="8">
        <name>S-adenosyl-L-methionine</name>
        <dbReference type="ChEBI" id="CHEBI:59789"/>
    </cofactor>
    <text evidence="8">Binds 1 S-adenosyl-L-methionine per subunit.</text>
</comment>
<evidence type="ECO:0000259" key="9">
    <source>
        <dbReference type="PROSITE" id="PS51918"/>
    </source>
</evidence>
<dbReference type="SFLD" id="SFLDS00029">
    <property type="entry name" value="Radical_SAM"/>
    <property type="match status" value="1"/>
</dbReference>
<evidence type="ECO:0000256" key="6">
    <source>
        <dbReference type="ARBA" id="ARBA00023014"/>
    </source>
</evidence>
<feature type="binding site" evidence="8">
    <location>
        <begin position="42"/>
        <end position="44"/>
    </location>
    <ligand>
        <name>S-adenosyl-L-methionine</name>
        <dbReference type="ChEBI" id="CHEBI:59789"/>
    </ligand>
</feature>
<comment type="similarity">
    <text evidence="8">Belongs to the radical SAM superfamily. 7-carboxy-7-deazaguanine synthase family.</text>
</comment>
<dbReference type="GeneID" id="28491098"/>
<feature type="domain" description="Radical SAM core" evidence="9">
    <location>
        <begin position="23"/>
        <end position="253"/>
    </location>
</feature>
<feature type="binding site" evidence="8">
    <location>
        <position position="32"/>
    </location>
    <ligand>
        <name>substrate</name>
    </ligand>
</feature>
<feature type="binding site" evidence="8">
    <location>
        <position position="98"/>
    </location>
    <ligand>
        <name>substrate</name>
    </ligand>
</feature>
<dbReference type="InterPro" id="IPR013785">
    <property type="entry name" value="Aldolase_TIM"/>
</dbReference>
<name>A0A127BCP1_9EURY</name>
<dbReference type="Gene3D" id="3.20.20.70">
    <property type="entry name" value="Aldolase class I"/>
    <property type="match status" value="1"/>
</dbReference>
<gene>
    <name evidence="8" type="primary">queE</name>
    <name evidence="10" type="ORF">TQ32_04645</name>
</gene>
<reference evidence="11" key="1">
    <citation type="submission" date="2015-02" db="EMBL/GenBank/DDBJ databases">
        <title>Pyrococcus kukulkanii sp. nov., a novel hyperthermophilic archaeon isolated from a deep-sea hydrothermal vent at the Guaymas Basin.</title>
        <authorList>
            <person name="Oger P.M."/>
            <person name="Callac N."/>
            <person name="Jebbar M."/>
            <person name="Godfroy A."/>
        </authorList>
    </citation>
    <scope>NUCLEOTIDE SEQUENCE [LARGE SCALE GENOMIC DNA]</scope>
    <source>
        <strain evidence="11">NCB100</strain>
    </source>
</reference>
<dbReference type="UniPathway" id="UPA00391"/>
<feature type="binding site" evidence="8">
    <location>
        <position position="40"/>
    </location>
    <ligand>
        <name>[4Fe-4S] cluster</name>
        <dbReference type="ChEBI" id="CHEBI:49883"/>
        <note>4Fe-4S-S-AdoMet</note>
    </ligand>
</feature>
<organism evidence="10 11">
    <name type="scientific">Pyrococcus kukulkanii</name>
    <dbReference type="NCBI Taxonomy" id="1609559"/>
    <lineage>
        <taxon>Archaea</taxon>
        <taxon>Methanobacteriati</taxon>
        <taxon>Methanobacteriota</taxon>
        <taxon>Thermococci</taxon>
        <taxon>Thermococcales</taxon>
        <taxon>Thermococcaceae</taxon>
        <taxon>Pyrococcus</taxon>
    </lineage>
</organism>
<dbReference type="RefSeq" id="WP_068324721.1">
    <property type="nucleotide sequence ID" value="NZ_CP010835.1"/>
</dbReference>
<comment type="caution">
    <text evidence="8">Lacks conserved residue(s) required for the propagation of feature annotation.</text>
</comment>
<keyword evidence="5 8" id="KW-0408">Iron</keyword>
<comment type="function">
    <text evidence="8">Catalyzes the complex heterocyclic radical-mediated conversion of 6-carboxy-5,6,7,8-tetrahydropterin (CPH4) to 7-carboxy-7-deazaguanine (CDG), a step common to the biosynthetic pathways of all 7-deazapurine-containing compounds.</text>
</comment>
<feature type="binding site" evidence="8">
    <location>
        <position position="45"/>
    </location>
    <ligand>
        <name>Mg(2+)</name>
        <dbReference type="ChEBI" id="CHEBI:18420"/>
    </ligand>
</feature>
<dbReference type="SUPFAM" id="SSF102114">
    <property type="entry name" value="Radical SAM enzymes"/>
    <property type="match status" value="1"/>
</dbReference>
<dbReference type="PATRIC" id="fig|1609559.3.peg.967"/>
<feature type="binding site" evidence="8">
    <location>
        <position position="100"/>
    </location>
    <ligand>
        <name>S-adenosyl-L-methionine</name>
        <dbReference type="ChEBI" id="CHEBI:59789"/>
    </ligand>
</feature>
<evidence type="ECO:0000313" key="11">
    <source>
        <dbReference type="Proteomes" id="UP000070587"/>
    </source>
</evidence>
<evidence type="ECO:0000256" key="5">
    <source>
        <dbReference type="ARBA" id="ARBA00023004"/>
    </source>
</evidence>
<evidence type="ECO:0000256" key="1">
    <source>
        <dbReference type="ARBA" id="ARBA00022485"/>
    </source>
</evidence>
<keyword evidence="1 8" id="KW-0004">4Fe-4S</keyword>
<comment type="cofactor">
    <cofactor evidence="8">
        <name>[4Fe-4S] cluster</name>
        <dbReference type="ChEBI" id="CHEBI:49883"/>
    </cofactor>
    <text evidence="8">Binds 1 [4Fe-4S] cluster. The cluster is coordinated with 3 cysteines and an exchangeable S-adenosyl-L-methionine.</text>
</comment>
<dbReference type="GO" id="GO:0051539">
    <property type="term" value="F:4 iron, 4 sulfur cluster binding"/>
    <property type="evidence" value="ECO:0007669"/>
    <property type="project" value="UniProtKB-UniRule"/>
</dbReference>
<dbReference type="PROSITE" id="PS51918">
    <property type="entry name" value="RADICAL_SAM"/>
    <property type="match status" value="1"/>
</dbReference>
<keyword evidence="4 8" id="KW-0460">Magnesium</keyword>
<evidence type="ECO:0000313" key="10">
    <source>
        <dbReference type="EMBL" id="AMM54975.1"/>
    </source>
</evidence>
<dbReference type="Proteomes" id="UP000070587">
    <property type="component" value="Chromosome"/>
</dbReference>
<feature type="binding site" evidence="8">
    <location>
        <position position="43"/>
    </location>
    <ligand>
        <name>[4Fe-4S] cluster</name>
        <dbReference type="ChEBI" id="CHEBI:49883"/>
        <note>4Fe-4S-S-AdoMet</note>
    </ligand>
</feature>
<dbReference type="InterPro" id="IPR024924">
    <property type="entry name" value="7-CO-7-deazaguanine_synth-like"/>
</dbReference>
<protein>
    <recommendedName>
        <fullName evidence="8">7-carboxy-7-deazaguanine synthase</fullName>
        <shortName evidence="8">CDG synthase</shortName>
        <ecNumber evidence="8">4.3.99.3</ecNumber>
    </recommendedName>
    <alternativeName>
        <fullName evidence="8">Archaeosine biosynthesis protein QueE</fullName>
    </alternativeName>
</protein>